<organism evidence="1 2">
    <name type="scientific">Tanacetum coccineum</name>
    <dbReference type="NCBI Taxonomy" id="301880"/>
    <lineage>
        <taxon>Eukaryota</taxon>
        <taxon>Viridiplantae</taxon>
        <taxon>Streptophyta</taxon>
        <taxon>Embryophyta</taxon>
        <taxon>Tracheophyta</taxon>
        <taxon>Spermatophyta</taxon>
        <taxon>Magnoliopsida</taxon>
        <taxon>eudicotyledons</taxon>
        <taxon>Gunneridae</taxon>
        <taxon>Pentapetalae</taxon>
        <taxon>asterids</taxon>
        <taxon>campanulids</taxon>
        <taxon>Asterales</taxon>
        <taxon>Asteraceae</taxon>
        <taxon>Asteroideae</taxon>
        <taxon>Anthemideae</taxon>
        <taxon>Anthemidinae</taxon>
        <taxon>Tanacetum</taxon>
    </lineage>
</organism>
<protein>
    <recommendedName>
        <fullName evidence="3">UVR domain-containing protein</fullName>
    </recommendedName>
</protein>
<dbReference type="Proteomes" id="UP001151760">
    <property type="component" value="Unassembled WGS sequence"/>
</dbReference>
<reference evidence="1" key="2">
    <citation type="submission" date="2022-01" db="EMBL/GenBank/DDBJ databases">
        <authorList>
            <person name="Yamashiro T."/>
            <person name="Shiraishi A."/>
            <person name="Satake H."/>
            <person name="Nakayama K."/>
        </authorList>
    </citation>
    <scope>NUCLEOTIDE SEQUENCE</scope>
</reference>
<evidence type="ECO:0000313" key="2">
    <source>
        <dbReference type="Proteomes" id="UP001151760"/>
    </source>
</evidence>
<evidence type="ECO:0000313" key="1">
    <source>
        <dbReference type="EMBL" id="GJT18682.1"/>
    </source>
</evidence>
<accession>A0ABQ5BXJ0</accession>
<evidence type="ECO:0008006" key="3">
    <source>
        <dbReference type="Google" id="ProtNLM"/>
    </source>
</evidence>
<proteinExistence type="predicted"/>
<gene>
    <name evidence="1" type="ORF">Tco_0877388</name>
</gene>
<sequence length="102" mass="11253">MAESETVQTKTKLQQEHERLDFEAAVRLQSELRKKEALGSTRRSSKLEIILRFNFGSYMKSCGASLSIDKGIRHLHAGREGVSIVKGNSYIDAGSKALGGSR</sequence>
<reference evidence="1" key="1">
    <citation type="journal article" date="2022" name="Int. J. Mol. Sci.">
        <title>Draft Genome of Tanacetum Coccineum: Genomic Comparison of Closely Related Tanacetum-Family Plants.</title>
        <authorList>
            <person name="Yamashiro T."/>
            <person name="Shiraishi A."/>
            <person name="Nakayama K."/>
            <person name="Satake H."/>
        </authorList>
    </citation>
    <scope>NUCLEOTIDE SEQUENCE</scope>
</reference>
<keyword evidence="2" id="KW-1185">Reference proteome</keyword>
<dbReference type="EMBL" id="BQNB010013657">
    <property type="protein sequence ID" value="GJT18682.1"/>
    <property type="molecule type" value="Genomic_DNA"/>
</dbReference>
<comment type="caution">
    <text evidence="1">The sequence shown here is derived from an EMBL/GenBank/DDBJ whole genome shotgun (WGS) entry which is preliminary data.</text>
</comment>
<name>A0ABQ5BXJ0_9ASTR</name>